<organism evidence="2 3">
    <name type="scientific">Siccirubricoccus deserti</name>
    <dbReference type="NCBI Taxonomy" id="2013562"/>
    <lineage>
        <taxon>Bacteria</taxon>
        <taxon>Pseudomonadati</taxon>
        <taxon>Pseudomonadota</taxon>
        <taxon>Alphaproteobacteria</taxon>
        <taxon>Acetobacterales</taxon>
        <taxon>Roseomonadaceae</taxon>
        <taxon>Siccirubricoccus</taxon>
    </lineage>
</organism>
<accession>A0A9X0R4B5</accession>
<dbReference type="EMBL" id="JACOMF010000233">
    <property type="protein sequence ID" value="MBC4019424.1"/>
    <property type="molecule type" value="Genomic_DNA"/>
</dbReference>
<evidence type="ECO:0000313" key="2">
    <source>
        <dbReference type="EMBL" id="MBC4019424.1"/>
    </source>
</evidence>
<reference evidence="2" key="1">
    <citation type="submission" date="2020-08" db="EMBL/GenBank/DDBJ databases">
        <authorList>
            <person name="Hu Y."/>
            <person name="Nguyen S.V."/>
            <person name="Li F."/>
            <person name="Fanning S."/>
        </authorList>
    </citation>
    <scope>NUCLEOTIDE SEQUENCE</scope>
    <source>
        <strain evidence="2">SYSU D8009</strain>
    </source>
</reference>
<evidence type="ECO:0000313" key="3">
    <source>
        <dbReference type="Proteomes" id="UP000600101"/>
    </source>
</evidence>
<dbReference type="AlphaFoldDB" id="A0A9X0R4B5"/>
<protein>
    <submittedName>
        <fullName evidence="2">IS630 family transposase</fullName>
    </submittedName>
</protein>
<keyword evidence="3" id="KW-1185">Reference proteome</keyword>
<proteinExistence type="predicted"/>
<evidence type="ECO:0000313" key="1">
    <source>
        <dbReference type="EMBL" id="MBC4019210.1"/>
    </source>
</evidence>
<sequence>MAQTVSVILGSEDRIRLAAILGDRNRPLKHVQRVNIILLSAEWLPVLEVAR</sequence>
<name>A0A9X0R4B5_9PROT</name>
<gene>
    <name evidence="1" type="ORF">H7965_28750</name>
    <name evidence="2" type="ORF">H7965_30010</name>
</gene>
<comment type="caution">
    <text evidence="2">The sequence shown here is derived from an EMBL/GenBank/DDBJ whole genome shotgun (WGS) entry which is preliminary data.</text>
</comment>
<dbReference type="Proteomes" id="UP000600101">
    <property type="component" value="Unassembled WGS sequence"/>
</dbReference>
<dbReference type="EMBL" id="JACOMF010000140">
    <property type="protein sequence ID" value="MBC4019210.1"/>
    <property type="molecule type" value="Genomic_DNA"/>
</dbReference>
<feature type="non-terminal residue" evidence="2">
    <location>
        <position position="51"/>
    </location>
</feature>